<keyword evidence="3" id="KW-1185">Reference proteome</keyword>
<reference evidence="2 3" key="1">
    <citation type="journal article" date="2018" name="Plant J.">
        <title>Genome sequences of Chlorella sorokiniana UTEX 1602 and Micractinium conductrix SAG 241.80: implications to maltose excretion by a green alga.</title>
        <authorList>
            <person name="Arriola M.B."/>
            <person name="Velmurugan N."/>
            <person name="Zhang Y."/>
            <person name="Plunkett M.H."/>
            <person name="Hondzo H."/>
            <person name="Barney B.M."/>
        </authorList>
    </citation>
    <scope>NUCLEOTIDE SEQUENCE [LARGE SCALE GENOMIC DNA]</scope>
    <source>
        <strain evidence="3">UTEX 1602</strain>
    </source>
</reference>
<dbReference type="STRING" id="3076.A0A2P6TMI1"/>
<accession>A0A2P6TMI1</accession>
<dbReference type="PANTHER" id="PTHR46310:SF7">
    <property type="entry name" value="AMIDASE 1"/>
    <property type="match status" value="1"/>
</dbReference>
<dbReference type="Proteomes" id="UP000239899">
    <property type="component" value="Unassembled WGS sequence"/>
</dbReference>
<dbReference type="Pfam" id="PF01425">
    <property type="entry name" value="Amidase"/>
    <property type="match status" value="2"/>
</dbReference>
<dbReference type="InterPro" id="IPR036928">
    <property type="entry name" value="AS_sf"/>
</dbReference>
<evidence type="ECO:0000313" key="3">
    <source>
        <dbReference type="Proteomes" id="UP000239899"/>
    </source>
</evidence>
<dbReference type="Gene3D" id="3.90.1300.10">
    <property type="entry name" value="Amidase signature (AS) domain"/>
    <property type="match status" value="2"/>
</dbReference>
<dbReference type="SUPFAM" id="SSF75304">
    <property type="entry name" value="Amidase signature (AS) enzymes"/>
    <property type="match status" value="1"/>
</dbReference>
<dbReference type="OrthoDB" id="245563at2759"/>
<protein>
    <submittedName>
        <fullName evidence="2">Amidase</fullName>
    </submittedName>
</protein>
<name>A0A2P6TMI1_CHLSO</name>
<dbReference type="EMBL" id="LHPG02000011">
    <property type="protein sequence ID" value="PRW45544.1"/>
    <property type="molecule type" value="Genomic_DNA"/>
</dbReference>
<gene>
    <name evidence="2" type="ORF">C2E21_5878</name>
</gene>
<feature type="domain" description="Amidase" evidence="1">
    <location>
        <begin position="94"/>
        <end position="356"/>
    </location>
</feature>
<dbReference type="InterPro" id="IPR023631">
    <property type="entry name" value="Amidase_dom"/>
</dbReference>
<sequence length="369" mass="38577">MAAHASSRHHPLANAYIGEVHVEGAASGPLQGLTAVVKDCFAVAGTHCSNGSPAWLATHPAAERHAAAVQALLDAGVTILGKNVMDEMAYSLSGGDTGGSVRVPAAHCGIYGLRPTHGRISLEGAVPLAPSFDTAGLFARDPAVLRRAGSMLLNPASRRPAVLKRLLVATDAFDLAEEATSRALYDVLAARIGQVTELLSKPEEVDVASSTGGLTTAWFEAFRVHQAFEVWRQHGEWVTAHRPSFGPGVKERFEAAAGITQQQFDAAAQQRAAVRQRVAEVVGQDGVLLLPTAPGPAPLRGLSGQELDKFRTRLISLTCIAGLSGFPQVNIPLPTADGLPVGLGLLGPPGSDEDLLQLTEQLAALLMTS</sequence>
<comment type="caution">
    <text evidence="2">The sequence shown here is derived from an EMBL/GenBank/DDBJ whole genome shotgun (WGS) entry which is preliminary data.</text>
</comment>
<organism evidence="2 3">
    <name type="scientific">Chlorella sorokiniana</name>
    <name type="common">Freshwater green alga</name>
    <dbReference type="NCBI Taxonomy" id="3076"/>
    <lineage>
        <taxon>Eukaryota</taxon>
        <taxon>Viridiplantae</taxon>
        <taxon>Chlorophyta</taxon>
        <taxon>core chlorophytes</taxon>
        <taxon>Trebouxiophyceae</taxon>
        <taxon>Chlorellales</taxon>
        <taxon>Chlorellaceae</taxon>
        <taxon>Chlorella clade</taxon>
        <taxon>Chlorella</taxon>
    </lineage>
</organism>
<dbReference type="PANTHER" id="PTHR46310">
    <property type="entry name" value="AMIDASE 1"/>
    <property type="match status" value="1"/>
</dbReference>
<proteinExistence type="predicted"/>
<dbReference type="AlphaFoldDB" id="A0A2P6TMI1"/>
<evidence type="ECO:0000259" key="1">
    <source>
        <dbReference type="Pfam" id="PF01425"/>
    </source>
</evidence>
<evidence type="ECO:0000313" key="2">
    <source>
        <dbReference type="EMBL" id="PRW45544.1"/>
    </source>
</evidence>
<feature type="domain" description="Amidase" evidence="1">
    <location>
        <begin position="22"/>
        <end position="93"/>
    </location>
</feature>